<evidence type="ECO:0000313" key="14">
    <source>
        <dbReference type="Proteomes" id="UP001633002"/>
    </source>
</evidence>
<evidence type="ECO:0000256" key="4">
    <source>
        <dbReference type="ARBA" id="ARBA00022502"/>
    </source>
</evidence>
<evidence type="ECO:0000256" key="11">
    <source>
        <dbReference type="SAM" id="MobiDB-lite"/>
    </source>
</evidence>
<comment type="subcellular location">
    <subcellularLocation>
        <location evidence="1">Endoplasmic reticulum membrane</location>
        <topology evidence="1">Multi-pass membrane protein</topology>
    </subcellularLocation>
</comment>
<feature type="transmembrane region" description="Helical" evidence="12">
    <location>
        <begin position="678"/>
        <end position="695"/>
    </location>
</feature>
<keyword evidence="10" id="KW-0325">Glycoprotein</keyword>
<keyword evidence="9 12" id="KW-0472">Membrane</keyword>
<evidence type="ECO:0000256" key="6">
    <source>
        <dbReference type="ARBA" id="ARBA00022692"/>
    </source>
</evidence>
<feature type="transmembrane region" description="Helical" evidence="12">
    <location>
        <begin position="1056"/>
        <end position="1077"/>
    </location>
</feature>
<evidence type="ECO:0000256" key="5">
    <source>
        <dbReference type="ARBA" id="ARBA00022679"/>
    </source>
</evidence>
<dbReference type="GO" id="GO:0006506">
    <property type="term" value="P:GPI anchor biosynthetic process"/>
    <property type="evidence" value="ECO:0007669"/>
    <property type="project" value="UniProtKB-KW"/>
</dbReference>
<feature type="region of interest" description="Disordered" evidence="11">
    <location>
        <begin position="71"/>
        <end position="110"/>
    </location>
</feature>
<dbReference type="InterPro" id="IPR037675">
    <property type="entry name" value="PIG-O_N"/>
</dbReference>
<comment type="caution">
    <text evidence="13">The sequence shown here is derived from an EMBL/GenBank/DDBJ whole genome shotgun (WGS) entry which is preliminary data.</text>
</comment>
<evidence type="ECO:0000256" key="9">
    <source>
        <dbReference type="ARBA" id="ARBA00023136"/>
    </source>
</evidence>
<feature type="transmembrane region" description="Helical" evidence="12">
    <location>
        <begin position="12"/>
        <end position="32"/>
    </location>
</feature>
<feature type="transmembrane region" description="Helical" evidence="12">
    <location>
        <begin position="593"/>
        <end position="610"/>
    </location>
</feature>
<feature type="transmembrane region" description="Helical" evidence="12">
    <location>
        <begin position="1097"/>
        <end position="1116"/>
    </location>
</feature>
<comment type="similarity">
    <text evidence="3">Belongs to the PIGG/PIGN/PIGO family. PIGO subfamily.</text>
</comment>
<evidence type="ECO:0000256" key="12">
    <source>
        <dbReference type="SAM" id="Phobius"/>
    </source>
</evidence>
<evidence type="ECO:0000256" key="7">
    <source>
        <dbReference type="ARBA" id="ARBA00022824"/>
    </source>
</evidence>
<keyword evidence="7" id="KW-0256">Endoplasmic reticulum</keyword>
<feature type="transmembrane region" description="Helical" evidence="12">
    <location>
        <begin position="735"/>
        <end position="753"/>
    </location>
</feature>
<dbReference type="InterPro" id="IPR017850">
    <property type="entry name" value="Alkaline_phosphatase_core_sf"/>
</dbReference>
<comment type="pathway">
    <text evidence="2">Glycolipid biosynthesis; glycosylphosphatidylinositol-anchor biosynthesis.</text>
</comment>
<dbReference type="InterPro" id="IPR039524">
    <property type="entry name" value="PIGO/GPI13"/>
</dbReference>
<dbReference type="GO" id="GO:0016740">
    <property type="term" value="F:transferase activity"/>
    <property type="evidence" value="ECO:0007669"/>
    <property type="project" value="UniProtKB-KW"/>
</dbReference>
<feature type="transmembrane region" description="Helical" evidence="12">
    <location>
        <begin position="894"/>
        <end position="914"/>
    </location>
</feature>
<organism evidence="13 14">
    <name type="scientific">Riccia sorocarpa</name>
    <dbReference type="NCBI Taxonomy" id="122646"/>
    <lineage>
        <taxon>Eukaryota</taxon>
        <taxon>Viridiplantae</taxon>
        <taxon>Streptophyta</taxon>
        <taxon>Embryophyta</taxon>
        <taxon>Marchantiophyta</taxon>
        <taxon>Marchantiopsida</taxon>
        <taxon>Marchantiidae</taxon>
        <taxon>Marchantiales</taxon>
        <taxon>Ricciaceae</taxon>
        <taxon>Riccia</taxon>
    </lineage>
</organism>
<feature type="transmembrane region" description="Helical" evidence="12">
    <location>
        <begin position="553"/>
        <end position="573"/>
    </location>
</feature>
<dbReference type="GO" id="GO:0005789">
    <property type="term" value="C:endoplasmic reticulum membrane"/>
    <property type="evidence" value="ECO:0007669"/>
    <property type="project" value="UniProtKB-SubCell"/>
</dbReference>
<evidence type="ECO:0000256" key="8">
    <source>
        <dbReference type="ARBA" id="ARBA00022989"/>
    </source>
</evidence>
<evidence type="ECO:0000313" key="13">
    <source>
        <dbReference type="EMBL" id="KAL3691933.1"/>
    </source>
</evidence>
<proteinExistence type="inferred from homology"/>
<dbReference type="PANTHER" id="PTHR23071:SF1">
    <property type="entry name" value="GPI ETHANOLAMINE PHOSPHATE TRANSFERASE 3"/>
    <property type="match status" value="1"/>
</dbReference>
<keyword evidence="6 12" id="KW-0812">Transmembrane</keyword>
<gene>
    <name evidence="13" type="ORF">R1sor_005584</name>
</gene>
<dbReference type="Gene3D" id="3.40.720.10">
    <property type="entry name" value="Alkaline Phosphatase, subunit A"/>
    <property type="match status" value="1"/>
</dbReference>
<dbReference type="Proteomes" id="UP001633002">
    <property type="component" value="Unassembled WGS sequence"/>
</dbReference>
<keyword evidence="4" id="KW-0337">GPI-anchor biosynthesis</keyword>
<keyword evidence="14" id="KW-1185">Reference proteome</keyword>
<feature type="transmembrane region" description="Helical" evidence="12">
    <location>
        <begin position="1009"/>
        <end position="1036"/>
    </location>
</feature>
<feature type="transmembrane region" description="Helical" evidence="12">
    <location>
        <begin position="630"/>
        <end position="649"/>
    </location>
</feature>
<protein>
    <recommendedName>
        <fullName evidence="15">GPI ethanolamine phosphate transferase 3</fullName>
    </recommendedName>
</protein>
<evidence type="ECO:0000256" key="2">
    <source>
        <dbReference type="ARBA" id="ARBA00004687"/>
    </source>
</evidence>
<name>A0ABD3HKL7_9MARC</name>
<dbReference type="CDD" id="cd16023">
    <property type="entry name" value="GPI_EPT_3"/>
    <property type="match status" value="1"/>
</dbReference>
<keyword evidence="5" id="KW-0808">Transferase</keyword>
<evidence type="ECO:0000256" key="1">
    <source>
        <dbReference type="ARBA" id="ARBA00004477"/>
    </source>
</evidence>
<keyword evidence="8 12" id="KW-1133">Transmembrane helix</keyword>
<accession>A0ABD3HKL7</accession>
<evidence type="ECO:0008006" key="15">
    <source>
        <dbReference type="Google" id="ProtNLM"/>
    </source>
</evidence>
<feature type="transmembrane region" description="Helical" evidence="12">
    <location>
        <begin position="778"/>
        <end position="802"/>
    </location>
</feature>
<evidence type="ECO:0000256" key="10">
    <source>
        <dbReference type="ARBA" id="ARBA00023180"/>
    </source>
</evidence>
<sequence length="1124" mass="124487">MTLSLATRAFSLFVYLLLLDGVAIFFFTRGFLLTRSELSAFSNCSDVSGISSCSVKTFECLSQECKMNDNKEEKSASGPIIQKQDTPHMDEVADSGTASPSDHKVEKSNGQCWTRPTIKKAIVLIVDALRFDFVAHSRNFRGDPKPWMDKLPVLQRLVAEDNSTARIFKFLADPPTTTLQRLKGLTTGGLPTFIDIGHSFGAPAIVEDNLLLQLQRTGKRVVMMGDDTWLQLFPTQFSKAYPFPSFNVKDLHTVDDGVIRELFPALHRDDWDVLIGHFLGVDHVGHTFDVESPRMGEKLRQYNDVIERVVTLLRNMSEPGGLHEDTLLIVMGDHGQTLDGDHGGGTPEEVETALFALSMNRRSGGCLSKALVSSCDVEDPVIGCISSIPQLDFSATLATFLGVPFPFGSVGQVNAELFDLVARDPEPSPMDLPGDSDSSLCTLRMLERYKEILCINSWQVRRYFEAYTAVAITGLPKQDLERLETLYSTAHALHETHLCNGCHLSSVTDVEVEATITRRMIDEIKERVEAYRAYLSAAASLARSQWTQFGIEWMVIGLLLLPASIAVRAVALYRLAQNVQERWEVGLLPVKPLLVNSIGSSYPVVMLLVLHPLFHGTPFYSALMYIQKNVSSVILSVTIAASVVAYMTASPRSFSGKKFRFWTGGSRKSRKFPTVKQVDPRSVVAALFVILHALSLFSNSYIVAEGAVINFLMASSGMIYLRYAIKARSKIFQALCYLGFIWILPRVHSLALFKGLKAVEGSGFFSSALNSANSSKMLLLQLVLTITTVGFPLVALTWLIRWKLSKSQLSVGRLWRSVQTGTAVSYLLITVYWVMMDLSSSGLVSVPDVVMRFVRLDIPRTIYFITCAVISAATAREIHNWRVLGSKCTCAAELLLRSGTVIVAGFSGSLMILMGRRGPLMLMLVAVEVWCFLELQSLTSCGKSRELTSPDKGRKQPERIVPSFGPSADWGLIASQVFFSTGHSCDFNGLHFSAAFVGFDEFGFYQQGILLAVETFGASHMLPIFGLPILVLWGLRLTRSSARADDKDVVLQVTKGYLWFSLVQAIITTITTASVCIQRRHLMVWRIFAPKFVFDSVGLLLVDVLVILATSSFFFFSEQKQHSS</sequence>
<feature type="transmembrane region" description="Helical" evidence="12">
    <location>
        <begin position="701"/>
        <end position="723"/>
    </location>
</feature>
<dbReference type="AlphaFoldDB" id="A0ABD3HKL7"/>
<dbReference type="PANTHER" id="PTHR23071">
    <property type="entry name" value="PHOSPHATIDYLINOSITOL GLYCAN"/>
    <property type="match status" value="1"/>
</dbReference>
<dbReference type="SUPFAM" id="SSF53649">
    <property type="entry name" value="Alkaline phosphatase-like"/>
    <property type="match status" value="1"/>
</dbReference>
<dbReference type="EMBL" id="JBJQOH010000003">
    <property type="protein sequence ID" value="KAL3691933.1"/>
    <property type="molecule type" value="Genomic_DNA"/>
</dbReference>
<feature type="transmembrane region" description="Helical" evidence="12">
    <location>
        <begin position="853"/>
        <end position="873"/>
    </location>
</feature>
<dbReference type="Pfam" id="PF01663">
    <property type="entry name" value="Phosphodiest"/>
    <property type="match status" value="1"/>
</dbReference>
<reference evidence="13 14" key="1">
    <citation type="submission" date="2024-09" db="EMBL/GenBank/DDBJ databases">
        <title>Chromosome-scale assembly of Riccia sorocarpa.</title>
        <authorList>
            <person name="Paukszto L."/>
        </authorList>
    </citation>
    <scope>NUCLEOTIDE SEQUENCE [LARGE SCALE GENOMIC DNA]</scope>
    <source>
        <strain evidence="13">LP-2024</strain>
        <tissue evidence="13">Aerial parts of the thallus</tissue>
    </source>
</reference>
<feature type="transmembrane region" description="Helical" evidence="12">
    <location>
        <begin position="814"/>
        <end position="833"/>
    </location>
</feature>
<evidence type="ECO:0000256" key="3">
    <source>
        <dbReference type="ARBA" id="ARBA00008695"/>
    </source>
</evidence>
<dbReference type="InterPro" id="IPR002591">
    <property type="entry name" value="Phosphodiest/P_Trfase"/>
</dbReference>